<dbReference type="InterPro" id="IPR020103">
    <property type="entry name" value="PsdUridine_synth_cat_dom_sf"/>
</dbReference>
<evidence type="ECO:0000256" key="1">
    <source>
        <dbReference type="ARBA" id="ARBA00009375"/>
    </source>
</evidence>
<keyword evidence="10" id="KW-1185">Reference proteome</keyword>
<keyword evidence="2 4" id="KW-0819">tRNA processing</keyword>
<dbReference type="AlphaFoldDB" id="A0A7X2TA64"/>
<feature type="domain" description="Pseudouridine synthase I TruA alpha/beta" evidence="8">
    <location>
        <begin position="8"/>
        <end position="104"/>
    </location>
</feature>
<dbReference type="RefSeq" id="WP_154575576.1">
    <property type="nucleotide sequence ID" value="NZ_VUMO01000002.1"/>
</dbReference>
<dbReference type="EC" id="5.4.99.12" evidence="4"/>
<feature type="binding site" evidence="4 6">
    <location>
        <position position="110"/>
    </location>
    <ligand>
        <name>substrate</name>
    </ligand>
</feature>
<comment type="caution">
    <text evidence="9">The sequence shown here is derived from an EMBL/GenBank/DDBJ whole genome shotgun (WGS) entry which is preliminary data.</text>
</comment>
<evidence type="ECO:0000256" key="3">
    <source>
        <dbReference type="ARBA" id="ARBA00023235"/>
    </source>
</evidence>
<dbReference type="FunFam" id="3.30.70.580:FF:000001">
    <property type="entry name" value="tRNA pseudouridine synthase A"/>
    <property type="match status" value="1"/>
</dbReference>
<accession>A0A7X2TA64</accession>
<evidence type="ECO:0000256" key="7">
    <source>
        <dbReference type="RuleBase" id="RU003792"/>
    </source>
</evidence>
<dbReference type="InterPro" id="IPR020095">
    <property type="entry name" value="PsdUridine_synth_TruA_C"/>
</dbReference>
<dbReference type="EMBL" id="VUMO01000002">
    <property type="protein sequence ID" value="MSS19166.1"/>
    <property type="molecule type" value="Genomic_DNA"/>
</dbReference>
<dbReference type="HAMAP" id="MF_00171">
    <property type="entry name" value="TruA"/>
    <property type="match status" value="1"/>
</dbReference>
<feature type="active site" description="Nucleophile" evidence="4 5">
    <location>
        <position position="52"/>
    </location>
</feature>
<dbReference type="Proteomes" id="UP000461754">
    <property type="component" value="Unassembled WGS sequence"/>
</dbReference>
<proteinExistence type="inferred from homology"/>
<dbReference type="GO" id="GO:0160147">
    <property type="term" value="F:tRNA pseudouridine(38-40) synthase activity"/>
    <property type="evidence" value="ECO:0007669"/>
    <property type="project" value="UniProtKB-EC"/>
</dbReference>
<reference evidence="9 10" key="1">
    <citation type="submission" date="2019-08" db="EMBL/GenBank/DDBJ databases">
        <title>In-depth cultivation of the pig gut microbiome towards novel bacterial diversity and tailored functional studies.</title>
        <authorList>
            <person name="Wylensek D."/>
            <person name="Hitch T.C.A."/>
            <person name="Clavel T."/>
        </authorList>
    </citation>
    <scope>NUCLEOTIDE SEQUENCE [LARGE SCALE GENOMIC DNA]</scope>
    <source>
        <strain evidence="9 10">RF-744-FAT-4</strain>
    </source>
</reference>
<feature type="domain" description="Pseudouridine synthase I TruA alpha/beta" evidence="8">
    <location>
        <begin position="145"/>
        <end position="245"/>
    </location>
</feature>
<dbReference type="NCBIfam" id="TIGR00071">
    <property type="entry name" value="hisT_truA"/>
    <property type="match status" value="1"/>
</dbReference>
<comment type="catalytic activity">
    <reaction evidence="4 7">
        <text>uridine(38/39/40) in tRNA = pseudouridine(38/39/40) in tRNA</text>
        <dbReference type="Rhea" id="RHEA:22376"/>
        <dbReference type="Rhea" id="RHEA-COMP:10085"/>
        <dbReference type="Rhea" id="RHEA-COMP:10087"/>
        <dbReference type="ChEBI" id="CHEBI:65314"/>
        <dbReference type="ChEBI" id="CHEBI:65315"/>
        <dbReference type="EC" id="5.4.99.12"/>
    </reaction>
</comment>
<dbReference type="GO" id="GO:0003723">
    <property type="term" value="F:RNA binding"/>
    <property type="evidence" value="ECO:0007669"/>
    <property type="project" value="InterPro"/>
</dbReference>
<evidence type="ECO:0000259" key="8">
    <source>
        <dbReference type="Pfam" id="PF01416"/>
    </source>
</evidence>
<comment type="similarity">
    <text evidence="1 4 7">Belongs to the tRNA pseudouridine synthase TruA family.</text>
</comment>
<evidence type="ECO:0000256" key="6">
    <source>
        <dbReference type="PIRSR" id="PIRSR001430-2"/>
    </source>
</evidence>
<protein>
    <recommendedName>
        <fullName evidence="4">tRNA pseudouridine synthase A</fullName>
        <ecNumber evidence="4">5.4.99.12</ecNumber>
    </recommendedName>
    <alternativeName>
        <fullName evidence="4">tRNA pseudouridine(38-40) synthase</fullName>
    </alternativeName>
    <alternativeName>
        <fullName evidence="4">tRNA pseudouridylate synthase I</fullName>
    </alternativeName>
    <alternativeName>
        <fullName evidence="4">tRNA-uridine isomerase I</fullName>
    </alternativeName>
</protein>
<comment type="caution">
    <text evidence="4">Lacks conserved residue(s) required for the propagation of feature annotation.</text>
</comment>
<comment type="function">
    <text evidence="4">Formation of pseudouridine at positions 38, 39 and 40 in the anticodon stem and loop of transfer RNAs.</text>
</comment>
<dbReference type="CDD" id="cd02570">
    <property type="entry name" value="PseudoU_synth_EcTruA"/>
    <property type="match status" value="1"/>
</dbReference>
<dbReference type="Gene3D" id="3.30.70.580">
    <property type="entry name" value="Pseudouridine synthase I, catalytic domain, N-terminal subdomain"/>
    <property type="match status" value="1"/>
</dbReference>
<dbReference type="PANTHER" id="PTHR11142">
    <property type="entry name" value="PSEUDOURIDYLATE SYNTHASE"/>
    <property type="match status" value="1"/>
</dbReference>
<evidence type="ECO:0000313" key="9">
    <source>
        <dbReference type="EMBL" id="MSS19166.1"/>
    </source>
</evidence>
<evidence type="ECO:0000313" key="10">
    <source>
        <dbReference type="Proteomes" id="UP000461754"/>
    </source>
</evidence>
<name>A0A7X2TA64_9FIRM</name>
<dbReference type="Gene3D" id="3.30.70.660">
    <property type="entry name" value="Pseudouridine synthase I, catalytic domain, C-terminal subdomain"/>
    <property type="match status" value="1"/>
</dbReference>
<comment type="subunit">
    <text evidence="4">Homodimer.</text>
</comment>
<dbReference type="PANTHER" id="PTHR11142:SF0">
    <property type="entry name" value="TRNA PSEUDOURIDINE SYNTHASE-LIKE 1"/>
    <property type="match status" value="1"/>
</dbReference>
<dbReference type="Pfam" id="PF01416">
    <property type="entry name" value="PseudoU_synth_1"/>
    <property type="match status" value="2"/>
</dbReference>
<organism evidence="9 10">
    <name type="scientific">Pseudoramibacter porci</name>
    <dbReference type="NCBI Taxonomy" id="2606631"/>
    <lineage>
        <taxon>Bacteria</taxon>
        <taxon>Bacillati</taxon>
        <taxon>Bacillota</taxon>
        <taxon>Clostridia</taxon>
        <taxon>Eubacteriales</taxon>
        <taxon>Eubacteriaceae</taxon>
        <taxon>Pseudoramibacter</taxon>
    </lineage>
</organism>
<dbReference type="GO" id="GO:0031119">
    <property type="term" value="P:tRNA pseudouridine synthesis"/>
    <property type="evidence" value="ECO:0007669"/>
    <property type="project" value="UniProtKB-UniRule"/>
</dbReference>
<evidence type="ECO:0000256" key="2">
    <source>
        <dbReference type="ARBA" id="ARBA00022694"/>
    </source>
</evidence>
<gene>
    <name evidence="4 9" type="primary">truA</name>
    <name evidence="9" type="ORF">FYJ52_01900</name>
</gene>
<dbReference type="InterPro" id="IPR020094">
    <property type="entry name" value="TruA/RsuA/RluB/E/F_N"/>
</dbReference>
<dbReference type="InterPro" id="IPR020097">
    <property type="entry name" value="PsdUridine_synth_TruA_a/b_dom"/>
</dbReference>
<dbReference type="PIRSF" id="PIRSF001430">
    <property type="entry name" value="tRNA_psdUrid_synth"/>
    <property type="match status" value="1"/>
</dbReference>
<keyword evidence="3 4" id="KW-0413">Isomerase</keyword>
<evidence type="ECO:0000256" key="5">
    <source>
        <dbReference type="PIRSR" id="PIRSR001430-1"/>
    </source>
</evidence>
<dbReference type="SUPFAM" id="SSF55120">
    <property type="entry name" value="Pseudouridine synthase"/>
    <property type="match status" value="1"/>
</dbReference>
<evidence type="ECO:0000256" key="4">
    <source>
        <dbReference type="HAMAP-Rule" id="MF_00171"/>
    </source>
</evidence>
<dbReference type="InterPro" id="IPR001406">
    <property type="entry name" value="PsdUridine_synth_TruA"/>
</dbReference>
<sequence length="251" mass="27258">MKNIGLVVAYRGDAFAGWQIQKNARTVEGELKRAAAEVTGEPVTIYGAGRTDAGVHARGQRANFKTASSIPAERFAYALNAHLPEACRVMSSFEVPLDFHSRYDAKGKCYTYRIYRGPIADPLTADFSWQVSYFLDVDRMRAAAGDAVGTHDFKSFQAAGSSAKTSVRRVDRIAITEDGPMLIVQYIGNGFLYNMVRILTGTLVAIGSGKLAPDAMAGIIAAKDRNAAGVTAPAKGLELTRVYYENNFIKM</sequence>